<gene>
    <name evidence="3" type="ORF">B5766_05725</name>
</gene>
<reference evidence="4" key="1">
    <citation type="submission" date="2017-03" db="EMBL/GenBank/DDBJ databases">
        <authorList>
            <person name="Lund M.B."/>
        </authorList>
    </citation>
    <scope>NUCLEOTIDE SEQUENCE [LARGE SCALE GENOMIC DNA]</scope>
</reference>
<sequence length="85" mass="9101">MIKYSIMMGIRVLCIVALPFTQGWWLLAVAIGAIVLPYFAVVVANVPLLRKQRLVLRPGGIARRGQATVPPPASAETPGDGAKFS</sequence>
<evidence type="ECO:0000256" key="2">
    <source>
        <dbReference type="SAM" id="Phobius"/>
    </source>
</evidence>
<comment type="caution">
    <text evidence="3">The sequence shown here is derived from an EMBL/GenBank/DDBJ whole genome shotgun (WGS) entry which is preliminary data.</text>
</comment>
<proteinExistence type="predicted"/>
<dbReference type="EMBL" id="NAEP01000032">
    <property type="protein sequence ID" value="PDQ35583.1"/>
    <property type="molecule type" value="Genomic_DNA"/>
</dbReference>
<dbReference type="AlphaFoldDB" id="A0A2A6FT31"/>
<dbReference type="Proteomes" id="UP000219994">
    <property type="component" value="Unassembled WGS sequence"/>
</dbReference>
<evidence type="ECO:0000256" key="1">
    <source>
        <dbReference type="SAM" id="MobiDB-lite"/>
    </source>
</evidence>
<organism evidence="3 4">
    <name type="scientific">Candidatus Lumbricidiphila eiseniae</name>
    <dbReference type="NCBI Taxonomy" id="1969409"/>
    <lineage>
        <taxon>Bacteria</taxon>
        <taxon>Bacillati</taxon>
        <taxon>Actinomycetota</taxon>
        <taxon>Actinomycetes</taxon>
        <taxon>Micrococcales</taxon>
        <taxon>Microbacteriaceae</taxon>
        <taxon>Candidatus Lumbricidiphila</taxon>
    </lineage>
</organism>
<accession>A0A2A6FT31</accession>
<dbReference type="Pfam" id="PF11298">
    <property type="entry name" value="DUF3099"/>
    <property type="match status" value="1"/>
</dbReference>
<feature type="region of interest" description="Disordered" evidence="1">
    <location>
        <begin position="63"/>
        <end position="85"/>
    </location>
</feature>
<protein>
    <recommendedName>
        <fullName evidence="5">DUF3099 domain-containing protein</fullName>
    </recommendedName>
</protein>
<feature type="transmembrane region" description="Helical" evidence="2">
    <location>
        <begin position="24"/>
        <end position="48"/>
    </location>
</feature>
<dbReference type="InterPro" id="IPR021449">
    <property type="entry name" value="DUF3099"/>
</dbReference>
<evidence type="ECO:0008006" key="5">
    <source>
        <dbReference type="Google" id="ProtNLM"/>
    </source>
</evidence>
<keyword evidence="2" id="KW-0812">Transmembrane</keyword>
<keyword evidence="2" id="KW-1133">Transmembrane helix</keyword>
<keyword evidence="2" id="KW-0472">Membrane</keyword>
<evidence type="ECO:0000313" key="3">
    <source>
        <dbReference type="EMBL" id="PDQ35583.1"/>
    </source>
</evidence>
<name>A0A2A6FT31_9MICO</name>
<evidence type="ECO:0000313" key="4">
    <source>
        <dbReference type="Proteomes" id="UP000219994"/>
    </source>
</evidence>